<organism evidence="1 2">
    <name type="scientific">Lophiotrema nucula</name>
    <dbReference type="NCBI Taxonomy" id="690887"/>
    <lineage>
        <taxon>Eukaryota</taxon>
        <taxon>Fungi</taxon>
        <taxon>Dikarya</taxon>
        <taxon>Ascomycota</taxon>
        <taxon>Pezizomycotina</taxon>
        <taxon>Dothideomycetes</taxon>
        <taxon>Pleosporomycetidae</taxon>
        <taxon>Pleosporales</taxon>
        <taxon>Lophiotremataceae</taxon>
        <taxon>Lophiotrema</taxon>
    </lineage>
</organism>
<dbReference type="EMBL" id="ML977328">
    <property type="protein sequence ID" value="KAF2113158.1"/>
    <property type="molecule type" value="Genomic_DNA"/>
</dbReference>
<evidence type="ECO:0000313" key="2">
    <source>
        <dbReference type="Proteomes" id="UP000799770"/>
    </source>
</evidence>
<dbReference type="AlphaFoldDB" id="A0A6A5Z401"/>
<dbReference type="OrthoDB" id="2592504at2759"/>
<name>A0A6A5Z401_9PLEO</name>
<dbReference type="Proteomes" id="UP000799770">
    <property type="component" value="Unassembled WGS sequence"/>
</dbReference>
<reference evidence="1" key="1">
    <citation type="journal article" date="2020" name="Stud. Mycol.">
        <title>101 Dothideomycetes genomes: a test case for predicting lifestyles and emergence of pathogens.</title>
        <authorList>
            <person name="Haridas S."/>
            <person name="Albert R."/>
            <person name="Binder M."/>
            <person name="Bloem J."/>
            <person name="Labutti K."/>
            <person name="Salamov A."/>
            <person name="Andreopoulos B."/>
            <person name="Baker S."/>
            <person name="Barry K."/>
            <person name="Bills G."/>
            <person name="Bluhm B."/>
            <person name="Cannon C."/>
            <person name="Castanera R."/>
            <person name="Culley D."/>
            <person name="Daum C."/>
            <person name="Ezra D."/>
            <person name="Gonzalez J."/>
            <person name="Henrissat B."/>
            <person name="Kuo A."/>
            <person name="Liang C."/>
            <person name="Lipzen A."/>
            <person name="Lutzoni F."/>
            <person name="Magnuson J."/>
            <person name="Mondo S."/>
            <person name="Nolan M."/>
            <person name="Ohm R."/>
            <person name="Pangilinan J."/>
            <person name="Park H.-J."/>
            <person name="Ramirez L."/>
            <person name="Alfaro M."/>
            <person name="Sun H."/>
            <person name="Tritt A."/>
            <person name="Yoshinaga Y."/>
            <person name="Zwiers L.-H."/>
            <person name="Turgeon B."/>
            <person name="Goodwin S."/>
            <person name="Spatafora J."/>
            <person name="Crous P."/>
            <person name="Grigoriev I."/>
        </authorList>
    </citation>
    <scope>NUCLEOTIDE SEQUENCE</scope>
    <source>
        <strain evidence="1">CBS 627.86</strain>
    </source>
</reference>
<gene>
    <name evidence="1" type="ORF">BDV96DRAFT_688787</name>
</gene>
<evidence type="ECO:0000313" key="1">
    <source>
        <dbReference type="EMBL" id="KAF2113158.1"/>
    </source>
</evidence>
<proteinExistence type="predicted"/>
<sequence length="209" mass="23947">MAPNRSHPSAIARRGPTKARSTLIPRTSHMHRLKTRRIRLRSLPNPSSRSTNQLKILIDLNCRLIGTRFLLKKSRRKYQCMRTWNKTSLANEIQVVAQNCRPAKMTQGRDNNGPSPASLGRFLKKSGGMGGADNEAYYFGNILLEKLTIWNGEKKTKAREKAEQEFPLGRKRIDPAHFRIICRADERPSYGEVANMGRKLNYPNEYEEP</sequence>
<protein>
    <submittedName>
        <fullName evidence="1">Uncharacterized protein</fullName>
    </submittedName>
</protein>
<accession>A0A6A5Z401</accession>
<keyword evidence="2" id="KW-1185">Reference proteome</keyword>